<dbReference type="KEGG" id="ppru:FDP22_17345"/>
<name>A0A5B8G3L0_9RHOB</name>
<gene>
    <name evidence="3" type="ORF">FDP22_17345</name>
</gene>
<reference evidence="3 4" key="1">
    <citation type="submission" date="2019-06" db="EMBL/GenBank/DDBJ databases">
        <title>Genome sequence of Rhodobacteraceae bacterium D4M1.</title>
        <authorList>
            <person name="Cao J."/>
        </authorList>
    </citation>
    <scope>NUCLEOTIDE SEQUENCE [LARGE SCALE GENOMIC DNA]</scope>
    <source>
        <strain evidence="3 4">D4M1</strain>
    </source>
</reference>
<proteinExistence type="predicted"/>
<protein>
    <submittedName>
        <fullName evidence="3">Membrane integrity-associated transporter subunit PqiC</fullName>
    </submittedName>
</protein>
<sequence>MLDPRRTRVKEDRIRTATPTGEDTMPDLLTACRSCLRHFALSAALLALAACSEATGPAYYLLEPPQSEVSTGEQDANGTLIGLREVGLPLYARRPQIASLQPDGTILASDANRWASDPARGATILLSRELSNRLATPVVTEPWPLGTRPEQLVQVEVDYFAGSLGGELRLSGQVRVSAYGRGDDTRSRGFDIRVPVDGETYGALARAHGVALARLADDISAMMAPAAR</sequence>
<dbReference type="Gene3D" id="3.40.50.10610">
    <property type="entry name" value="ABC-type transport auxiliary lipoprotein component"/>
    <property type="match status" value="1"/>
</dbReference>
<dbReference type="Proteomes" id="UP000305888">
    <property type="component" value="Chromosome"/>
</dbReference>
<evidence type="ECO:0000256" key="1">
    <source>
        <dbReference type="SAM" id="MobiDB-lite"/>
    </source>
</evidence>
<dbReference type="Pfam" id="PF03886">
    <property type="entry name" value="ABC_trans_aux"/>
    <property type="match status" value="1"/>
</dbReference>
<dbReference type="InterPro" id="IPR005586">
    <property type="entry name" value="ABC_trans_aux"/>
</dbReference>
<accession>A0A5B8G3L0</accession>
<evidence type="ECO:0000313" key="3">
    <source>
        <dbReference type="EMBL" id="QDL93393.1"/>
    </source>
</evidence>
<feature type="compositionally biased region" description="Basic and acidic residues" evidence="1">
    <location>
        <begin position="1"/>
        <end position="15"/>
    </location>
</feature>
<feature type="domain" description="ABC-type transport auxiliary lipoprotein component" evidence="2">
    <location>
        <begin position="60"/>
        <end position="219"/>
    </location>
</feature>
<organism evidence="3 4">
    <name type="scientific">Paroceanicella profunda</name>
    <dbReference type="NCBI Taxonomy" id="2579971"/>
    <lineage>
        <taxon>Bacteria</taxon>
        <taxon>Pseudomonadati</taxon>
        <taxon>Pseudomonadota</taxon>
        <taxon>Alphaproteobacteria</taxon>
        <taxon>Rhodobacterales</taxon>
        <taxon>Paracoccaceae</taxon>
        <taxon>Paroceanicella</taxon>
    </lineage>
</organism>
<evidence type="ECO:0000259" key="2">
    <source>
        <dbReference type="Pfam" id="PF03886"/>
    </source>
</evidence>
<evidence type="ECO:0000313" key="4">
    <source>
        <dbReference type="Proteomes" id="UP000305888"/>
    </source>
</evidence>
<dbReference type="OrthoDB" id="7858211at2"/>
<dbReference type="AlphaFoldDB" id="A0A5B8G3L0"/>
<feature type="region of interest" description="Disordered" evidence="1">
    <location>
        <begin position="1"/>
        <end position="22"/>
    </location>
</feature>
<keyword evidence="4" id="KW-1185">Reference proteome</keyword>
<dbReference type="EMBL" id="CP040818">
    <property type="protein sequence ID" value="QDL93393.1"/>
    <property type="molecule type" value="Genomic_DNA"/>
</dbReference>
<dbReference type="SUPFAM" id="SSF159594">
    <property type="entry name" value="XCC0632-like"/>
    <property type="match status" value="1"/>
</dbReference>